<comment type="caution">
    <text evidence="9">The sequence shown here is derived from an EMBL/GenBank/DDBJ whole genome shotgun (WGS) entry which is preliminary data.</text>
</comment>
<evidence type="ECO:0000256" key="4">
    <source>
        <dbReference type="ARBA" id="ARBA00022839"/>
    </source>
</evidence>
<dbReference type="GO" id="GO:0005737">
    <property type="term" value="C:cytoplasm"/>
    <property type="evidence" value="ECO:0007669"/>
    <property type="project" value="UniProtKB-SubCell"/>
</dbReference>
<dbReference type="OrthoDB" id="9802795at2"/>
<name>A0A432Y248_9GAMM</name>
<dbReference type="EC" id="3.1.11.6" evidence="5"/>
<keyword evidence="2 5" id="KW-0540">Nuclease</keyword>
<dbReference type="AlphaFoldDB" id="A0A432Y248"/>
<evidence type="ECO:0000256" key="5">
    <source>
        <dbReference type="HAMAP-Rule" id="MF_00378"/>
    </source>
</evidence>
<comment type="subunit">
    <text evidence="5">Heterooligomer composed of large and small subunits.</text>
</comment>
<accession>A0A432Y248</accession>
<dbReference type="EMBL" id="PIPV01000004">
    <property type="protein sequence ID" value="RUO55015.1"/>
    <property type="molecule type" value="Genomic_DNA"/>
</dbReference>
<gene>
    <name evidence="5" type="primary">xseA</name>
    <name evidence="9" type="ORF">CWE25_06425</name>
</gene>
<keyword evidence="4 5" id="KW-0269">Exonuclease</keyword>
<keyword evidence="1 5" id="KW-0963">Cytoplasm</keyword>
<sequence>MSIYSVTQLNSDIRKAIEQGFGHVWLMGEVSNFAAPSSGHWYLTLKDERAQIRCAMFRGNNQRAKVRPQNGVQVLVRGRVTVYEPRGDYQLIIEHMEEAGIGLLQQQYEQLKVKLAAEGLFAQERKRPLPDHIRRVGVVTSPTGAAIQDVLAVMKRRDPSVEVIIYPTAVQGDAAIPQIKNALQTAFQRNEVDVLIVTRGGGSLEDLWCFNDEHVSRLLLNAPMPVISAVGHEVDFTICDFIADLRAPTPSAAAEQVTQDRSIQVSRLAQLQRRLATVQQRRIERQRSLLQQLHIRLNQQHPQRQLQQQSQRLDELLVRVYRAQQRSLTHCQQRREHLAQRLQQVHPQREISRAQQKLTHIQQRIPLVAEAWLKQQRQRQRALLHALNLVSPLNTLDRGYAIVRDEAGHVITQPEQTQPEQKLNVKVAGGEFNVRKCSE</sequence>
<evidence type="ECO:0000313" key="9">
    <source>
        <dbReference type="EMBL" id="RUO55015.1"/>
    </source>
</evidence>
<dbReference type="HAMAP" id="MF_00378">
    <property type="entry name" value="Exonuc_7_L"/>
    <property type="match status" value="1"/>
</dbReference>
<comment type="similarity">
    <text evidence="5 6">Belongs to the XseA family.</text>
</comment>
<keyword evidence="10" id="KW-1185">Reference proteome</keyword>
<evidence type="ECO:0000256" key="2">
    <source>
        <dbReference type="ARBA" id="ARBA00022722"/>
    </source>
</evidence>
<dbReference type="RefSeq" id="WP_110574057.1">
    <property type="nucleotide sequence ID" value="NZ_PIPV01000004.1"/>
</dbReference>
<dbReference type="InterPro" id="IPR025824">
    <property type="entry name" value="OB-fold_nuc-bd_dom"/>
</dbReference>
<comment type="subcellular location">
    <subcellularLocation>
        <location evidence="5 6">Cytoplasm</location>
    </subcellularLocation>
</comment>
<comment type="function">
    <text evidence="5">Bidirectionally degrades single-stranded DNA into large acid-insoluble oligonucleotides, which are then degraded further into small acid-soluble oligonucleotides.</text>
</comment>
<evidence type="ECO:0000256" key="3">
    <source>
        <dbReference type="ARBA" id="ARBA00022801"/>
    </source>
</evidence>
<feature type="domain" description="OB-fold nucleic acid binding" evidence="8">
    <location>
        <begin position="4"/>
        <end position="97"/>
    </location>
</feature>
<dbReference type="GO" id="GO:0008855">
    <property type="term" value="F:exodeoxyribonuclease VII activity"/>
    <property type="evidence" value="ECO:0007669"/>
    <property type="project" value="UniProtKB-UniRule"/>
</dbReference>
<evidence type="ECO:0000259" key="7">
    <source>
        <dbReference type="Pfam" id="PF02601"/>
    </source>
</evidence>
<dbReference type="PANTHER" id="PTHR30008">
    <property type="entry name" value="EXODEOXYRIBONUCLEASE 7 LARGE SUBUNIT"/>
    <property type="match status" value="1"/>
</dbReference>
<evidence type="ECO:0000313" key="10">
    <source>
        <dbReference type="Proteomes" id="UP000287330"/>
    </source>
</evidence>
<keyword evidence="3 5" id="KW-0378">Hydrolase</keyword>
<dbReference type="PANTHER" id="PTHR30008:SF0">
    <property type="entry name" value="EXODEOXYRIBONUCLEASE 7 LARGE SUBUNIT"/>
    <property type="match status" value="1"/>
</dbReference>
<dbReference type="GO" id="GO:0003676">
    <property type="term" value="F:nucleic acid binding"/>
    <property type="evidence" value="ECO:0007669"/>
    <property type="project" value="InterPro"/>
</dbReference>
<evidence type="ECO:0000256" key="6">
    <source>
        <dbReference type="RuleBase" id="RU004355"/>
    </source>
</evidence>
<comment type="catalytic activity">
    <reaction evidence="5 6">
        <text>Exonucleolytic cleavage in either 5'- to 3'- or 3'- to 5'-direction to yield nucleoside 5'-phosphates.</text>
        <dbReference type="EC" id="3.1.11.6"/>
    </reaction>
</comment>
<dbReference type="InterPro" id="IPR003753">
    <property type="entry name" value="Exonuc_VII_L"/>
</dbReference>
<proteinExistence type="inferred from homology"/>
<evidence type="ECO:0000259" key="8">
    <source>
        <dbReference type="Pfam" id="PF13742"/>
    </source>
</evidence>
<dbReference type="Pfam" id="PF13742">
    <property type="entry name" value="tRNA_anti_2"/>
    <property type="match status" value="1"/>
</dbReference>
<dbReference type="GO" id="GO:0009318">
    <property type="term" value="C:exodeoxyribonuclease VII complex"/>
    <property type="evidence" value="ECO:0007669"/>
    <property type="project" value="UniProtKB-UniRule"/>
</dbReference>
<dbReference type="Pfam" id="PF02601">
    <property type="entry name" value="Exonuc_VII_L"/>
    <property type="match status" value="1"/>
</dbReference>
<reference evidence="10" key="1">
    <citation type="journal article" date="2018" name="Front. Microbiol.">
        <title>Genome-Based Analysis Reveals the Taxonomy and Diversity of the Family Idiomarinaceae.</title>
        <authorList>
            <person name="Liu Y."/>
            <person name="Lai Q."/>
            <person name="Shao Z."/>
        </authorList>
    </citation>
    <scope>NUCLEOTIDE SEQUENCE [LARGE SCALE GENOMIC DNA]</scope>
    <source>
        <strain evidence="10">F23</strain>
    </source>
</reference>
<protein>
    <recommendedName>
        <fullName evidence="5">Exodeoxyribonuclease 7 large subunit</fullName>
        <ecNumber evidence="5">3.1.11.6</ecNumber>
    </recommendedName>
    <alternativeName>
        <fullName evidence="5">Exodeoxyribonuclease VII large subunit</fullName>
        <shortName evidence="5">Exonuclease VII large subunit</shortName>
    </alternativeName>
</protein>
<evidence type="ECO:0000256" key="1">
    <source>
        <dbReference type="ARBA" id="ARBA00022490"/>
    </source>
</evidence>
<dbReference type="InterPro" id="IPR020579">
    <property type="entry name" value="Exonuc_VII_lsu_C"/>
</dbReference>
<dbReference type="CDD" id="cd04489">
    <property type="entry name" value="ExoVII_LU_OBF"/>
    <property type="match status" value="1"/>
</dbReference>
<feature type="domain" description="Exonuclease VII large subunit C-terminal" evidence="7">
    <location>
        <begin position="120"/>
        <end position="434"/>
    </location>
</feature>
<dbReference type="NCBIfam" id="TIGR00237">
    <property type="entry name" value="xseA"/>
    <property type="match status" value="1"/>
</dbReference>
<dbReference type="GO" id="GO:0006308">
    <property type="term" value="P:DNA catabolic process"/>
    <property type="evidence" value="ECO:0007669"/>
    <property type="project" value="UniProtKB-UniRule"/>
</dbReference>
<dbReference type="Proteomes" id="UP000287330">
    <property type="component" value="Unassembled WGS sequence"/>
</dbReference>
<organism evidence="9 10">
    <name type="scientific">Idiomarina fontislapidosi</name>
    <dbReference type="NCBI Taxonomy" id="263723"/>
    <lineage>
        <taxon>Bacteria</taxon>
        <taxon>Pseudomonadati</taxon>
        <taxon>Pseudomonadota</taxon>
        <taxon>Gammaproteobacteria</taxon>
        <taxon>Alteromonadales</taxon>
        <taxon>Idiomarinaceae</taxon>
        <taxon>Idiomarina</taxon>
    </lineage>
</organism>